<evidence type="ECO:0000259" key="5">
    <source>
        <dbReference type="PROSITE" id="PS51767"/>
    </source>
</evidence>
<evidence type="ECO:0000256" key="4">
    <source>
        <dbReference type="SAM" id="SignalP"/>
    </source>
</evidence>
<comment type="caution">
    <text evidence="6">The sequence shown here is derived from an EMBL/GenBank/DDBJ whole genome shotgun (WGS) entry which is preliminary data.</text>
</comment>
<evidence type="ECO:0000313" key="7">
    <source>
        <dbReference type="Proteomes" id="UP000823388"/>
    </source>
</evidence>
<keyword evidence="7" id="KW-1185">Reference proteome</keyword>
<dbReference type="GO" id="GO:0006508">
    <property type="term" value="P:proteolysis"/>
    <property type="evidence" value="ECO:0007669"/>
    <property type="project" value="UniProtKB-KW"/>
</dbReference>
<protein>
    <recommendedName>
        <fullName evidence="5">Peptidase A1 domain-containing protein</fullName>
    </recommendedName>
</protein>
<dbReference type="GO" id="GO:0008233">
    <property type="term" value="F:peptidase activity"/>
    <property type="evidence" value="ECO:0007669"/>
    <property type="project" value="UniProtKB-KW"/>
</dbReference>
<feature type="chain" id="PRO_5035838197" description="Peptidase A1 domain-containing protein" evidence="4">
    <location>
        <begin position="22"/>
        <end position="447"/>
    </location>
</feature>
<dbReference type="InterPro" id="IPR051708">
    <property type="entry name" value="Plant_Aspart_Prot_A1"/>
</dbReference>
<dbReference type="PROSITE" id="PS51767">
    <property type="entry name" value="PEPTIDASE_A1"/>
    <property type="match status" value="1"/>
</dbReference>
<evidence type="ECO:0000256" key="2">
    <source>
        <dbReference type="ARBA" id="ARBA00022670"/>
    </source>
</evidence>
<evidence type="ECO:0000313" key="6">
    <source>
        <dbReference type="EMBL" id="KAG2598236.1"/>
    </source>
</evidence>
<dbReference type="Gene3D" id="2.40.70.10">
    <property type="entry name" value="Acid Proteases"/>
    <property type="match status" value="2"/>
</dbReference>
<organism evidence="6 7">
    <name type="scientific">Panicum virgatum</name>
    <name type="common">Blackwell switchgrass</name>
    <dbReference type="NCBI Taxonomy" id="38727"/>
    <lineage>
        <taxon>Eukaryota</taxon>
        <taxon>Viridiplantae</taxon>
        <taxon>Streptophyta</taxon>
        <taxon>Embryophyta</taxon>
        <taxon>Tracheophyta</taxon>
        <taxon>Spermatophyta</taxon>
        <taxon>Magnoliopsida</taxon>
        <taxon>Liliopsida</taxon>
        <taxon>Poales</taxon>
        <taxon>Poaceae</taxon>
        <taxon>PACMAD clade</taxon>
        <taxon>Panicoideae</taxon>
        <taxon>Panicodae</taxon>
        <taxon>Paniceae</taxon>
        <taxon>Panicinae</taxon>
        <taxon>Panicum</taxon>
        <taxon>Panicum sect. Hiantes</taxon>
    </lineage>
</organism>
<dbReference type="PANTHER" id="PTHR47967:SF60">
    <property type="entry name" value="PROTEIN ASPARTIC PROTEASE IN GUARD CELL 1-LIKE"/>
    <property type="match status" value="1"/>
</dbReference>
<feature type="signal peptide" evidence="4">
    <location>
        <begin position="1"/>
        <end position="21"/>
    </location>
</feature>
<proteinExistence type="inferred from homology"/>
<dbReference type="InterPro" id="IPR032799">
    <property type="entry name" value="TAXi_C"/>
</dbReference>
<dbReference type="PANTHER" id="PTHR47967">
    <property type="entry name" value="OS07G0603500 PROTEIN-RELATED"/>
    <property type="match status" value="1"/>
</dbReference>
<accession>A0A8T0SPJ9</accession>
<reference evidence="6" key="1">
    <citation type="submission" date="2020-05" db="EMBL/GenBank/DDBJ databases">
        <title>WGS assembly of Panicum virgatum.</title>
        <authorList>
            <person name="Lovell J.T."/>
            <person name="Jenkins J."/>
            <person name="Shu S."/>
            <person name="Juenger T.E."/>
            <person name="Schmutz J."/>
        </authorList>
    </citation>
    <scope>NUCLEOTIDE SEQUENCE</scope>
    <source>
        <strain evidence="6">AP13</strain>
    </source>
</reference>
<sequence length="447" mass="48558">MEQSMKAIVIAVALLWPAIEASLDCSSVWNDNNHPLSNTSGAIRLTVLHHQHACSPVRNPAGLPFSRQRSTTLEREHQLAAHLSFRRRRAPPTNISAPVTSASSLSGFVTQIALGTPPTRQTVLIDSAAAFAWVQCVSCAEKEGCFDHDGPLFDPGASTTYRRLPCSSASCVSASGNGDIPGLCAVQESTCVYYIEYMDSSASAGRVGTDMLTFGGQDLPGFVFGCSQRYAGAFGRYSGIFGFATGQLSFFSQVVERTRQYKAFSYYLPSPTSVGYIQVGAYDEGGLDFTPMFTNGSDYYLALTGITVDGCPLDLTAGRGVAPRGTTVAACYLDLGAAFSILPRQAYDKLEDEVAKRIRGYDRIRSSPGCFDPDYLSAERVIPQVQLMFSHGVLLVLDQEKLMFRVGDGRLCLGFVPGTIYMLGRMQMQMMYAVQDIEKSRMGFSNK</sequence>
<dbReference type="Proteomes" id="UP000823388">
    <property type="component" value="Chromosome 5K"/>
</dbReference>
<evidence type="ECO:0000256" key="1">
    <source>
        <dbReference type="ARBA" id="ARBA00007447"/>
    </source>
</evidence>
<keyword evidence="4" id="KW-0732">Signal</keyword>
<dbReference type="Pfam" id="PF14541">
    <property type="entry name" value="TAXi_C"/>
    <property type="match status" value="1"/>
</dbReference>
<keyword evidence="2" id="KW-0645">Protease</keyword>
<dbReference type="InterPro" id="IPR032861">
    <property type="entry name" value="TAXi_N"/>
</dbReference>
<dbReference type="Pfam" id="PF14543">
    <property type="entry name" value="TAXi_N"/>
    <property type="match status" value="1"/>
</dbReference>
<dbReference type="InterPro" id="IPR033121">
    <property type="entry name" value="PEPTIDASE_A1"/>
</dbReference>
<dbReference type="InterPro" id="IPR021109">
    <property type="entry name" value="Peptidase_aspartic_dom_sf"/>
</dbReference>
<gene>
    <name evidence="6" type="ORF">PVAP13_5KG310800</name>
</gene>
<dbReference type="EMBL" id="CM029045">
    <property type="protein sequence ID" value="KAG2598236.1"/>
    <property type="molecule type" value="Genomic_DNA"/>
</dbReference>
<dbReference type="SUPFAM" id="SSF50630">
    <property type="entry name" value="Acid proteases"/>
    <property type="match status" value="1"/>
</dbReference>
<name>A0A8T0SPJ9_PANVG</name>
<feature type="domain" description="Peptidase A1" evidence="5">
    <location>
        <begin position="108"/>
        <end position="445"/>
    </location>
</feature>
<comment type="similarity">
    <text evidence="1">Belongs to the peptidase A1 family.</text>
</comment>
<dbReference type="AlphaFoldDB" id="A0A8T0SPJ9"/>
<keyword evidence="3" id="KW-0378">Hydrolase</keyword>
<evidence type="ECO:0000256" key="3">
    <source>
        <dbReference type="ARBA" id="ARBA00022801"/>
    </source>
</evidence>